<proteinExistence type="predicted"/>
<protein>
    <submittedName>
        <fullName evidence="2">Uncharacterized protein</fullName>
    </submittedName>
</protein>
<accession>A0AAN7BJH6</accession>
<sequence length="124" mass="13584">MVVVVAANGRLCDILISFFFLFQFGVASIDGVFSNRTTFLFILATDRKASPLCCPRTENVCAATRHSGEDAFSGSWHMTEFSGFARIRACVSCGVSIKTRSSIVHHHLDDNANLAKSGWGYICQ</sequence>
<evidence type="ECO:0000256" key="1">
    <source>
        <dbReference type="SAM" id="Phobius"/>
    </source>
</evidence>
<evidence type="ECO:0000313" key="3">
    <source>
        <dbReference type="Proteomes" id="UP001301958"/>
    </source>
</evidence>
<organism evidence="2 3">
    <name type="scientific">Podospora fimiseda</name>
    <dbReference type="NCBI Taxonomy" id="252190"/>
    <lineage>
        <taxon>Eukaryota</taxon>
        <taxon>Fungi</taxon>
        <taxon>Dikarya</taxon>
        <taxon>Ascomycota</taxon>
        <taxon>Pezizomycotina</taxon>
        <taxon>Sordariomycetes</taxon>
        <taxon>Sordariomycetidae</taxon>
        <taxon>Sordariales</taxon>
        <taxon>Podosporaceae</taxon>
        <taxon>Podospora</taxon>
    </lineage>
</organism>
<keyword evidence="1" id="KW-0812">Transmembrane</keyword>
<gene>
    <name evidence="2" type="ORF">QBC38DRAFT_17926</name>
</gene>
<comment type="caution">
    <text evidence="2">The sequence shown here is derived from an EMBL/GenBank/DDBJ whole genome shotgun (WGS) entry which is preliminary data.</text>
</comment>
<feature type="transmembrane region" description="Helical" evidence="1">
    <location>
        <begin position="14"/>
        <end position="33"/>
    </location>
</feature>
<keyword evidence="1" id="KW-0472">Membrane</keyword>
<reference evidence="2" key="1">
    <citation type="journal article" date="2023" name="Mol. Phylogenet. Evol.">
        <title>Genome-scale phylogeny and comparative genomics of the fungal order Sordariales.</title>
        <authorList>
            <person name="Hensen N."/>
            <person name="Bonometti L."/>
            <person name="Westerberg I."/>
            <person name="Brannstrom I.O."/>
            <person name="Guillou S."/>
            <person name="Cros-Aarteil S."/>
            <person name="Calhoun S."/>
            <person name="Haridas S."/>
            <person name="Kuo A."/>
            <person name="Mondo S."/>
            <person name="Pangilinan J."/>
            <person name="Riley R."/>
            <person name="LaButti K."/>
            <person name="Andreopoulos B."/>
            <person name="Lipzen A."/>
            <person name="Chen C."/>
            <person name="Yan M."/>
            <person name="Daum C."/>
            <person name="Ng V."/>
            <person name="Clum A."/>
            <person name="Steindorff A."/>
            <person name="Ohm R.A."/>
            <person name="Martin F."/>
            <person name="Silar P."/>
            <person name="Natvig D.O."/>
            <person name="Lalanne C."/>
            <person name="Gautier V."/>
            <person name="Ament-Velasquez S.L."/>
            <person name="Kruys A."/>
            <person name="Hutchinson M.I."/>
            <person name="Powell A.J."/>
            <person name="Barry K."/>
            <person name="Miller A.N."/>
            <person name="Grigoriev I.V."/>
            <person name="Debuchy R."/>
            <person name="Gladieux P."/>
            <person name="Hiltunen Thoren M."/>
            <person name="Johannesson H."/>
        </authorList>
    </citation>
    <scope>NUCLEOTIDE SEQUENCE</scope>
    <source>
        <strain evidence="2">CBS 990.96</strain>
    </source>
</reference>
<evidence type="ECO:0000313" key="2">
    <source>
        <dbReference type="EMBL" id="KAK4224378.1"/>
    </source>
</evidence>
<keyword evidence="1" id="KW-1133">Transmembrane helix</keyword>
<dbReference type="AlphaFoldDB" id="A0AAN7BJH6"/>
<dbReference type="EMBL" id="MU865394">
    <property type="protein sequence ID" value="KAK4224378.1"/>
    <property type="molecule type" value="Genomic_DNA"/>
</dbReference>
<keyword evidence="3" id="KW-1185">Reference proteome</keyword>
<dbReference type="Proteomes" id="UP001301958">
    <property type="component" value="Unassembled WGS sequence"/>
</dbReference>
<reference evidence="2" key="2">
    <citation type="submission" date="2023-05" db="EMBL/GenBank/DDBJ databases">
        <authorList>
            <consortium name="Lawrence Berkeley National Laboratory"/>
            <person name="Steindorff A."/>
            <person name="Hensen N."/>
            <person name="Bonometti L."/>
            <person name="Westerberg I."/>
            <person name="Brannstrom I.O."/>
            <person name="Guillou S."/>
            <person name="Cros-Aarteil S."/>
            <person name="Calhoun S."/>
            <person name="Haridas S."/>
            <person name="Kuo A."/>
            <person name="Mondo S."/>
            <person name="Pangilinan J."/>
            <person name="Riley R."/>
            <person name="Labutti K."/>
            <person name="Andreopoulos B."/>
            <person name="Lipzen A."/>
            <person name="Chen C."/>
            <person name="Yanf M."/>
            <person name="Daum C."/>
            <person name="Ng V."/>
            <person name="Clum A."/>
            <person name="Ohm R."/>
            <person name="Martin F."/>
            <person name="Silar P."/>
            <person name="Natvig D."/>
            <person name="Lalanne C."/>
            <person name="Gautier V."/>
            <person name="Ament-Velasquez S.L."/>
            <person name="Kruys A."/>
            <person name="Hutchinson M.I."/>
            <person name="Powell A.J."/>
            <person name="Barry K."/>
            <person name="Miller A.N."/>
            <person name="Grigoriev I.V."/>
            <person name="Debuchy R."/>
            <person name="Gladieux P."/>
            <person name="Thoren M.H."/>
            <person name="Johannesson H."/>
        </authorList>
    </citation>
    <scope>NUCLEOTIDE SEQUENCE</scope>
    <source>
        <strain evidence="2">CBS 990.96</strain>
    </source>
</reference>
<name>A0AAN7BJH6_9PEZI</name>